<keyword evidence="7 11" id="KW-1133">Transmembrane helix</keyword>
<keyword evidence="4" id="KW-0808">Transferase</keyword>
<evidence type="ECO:0000256" key="2">
    <source>
        <dbReference type="ARBA" id="ARBA00006003"/>
    </source>
</evidence>
<keyword evidence="6" id="KW-0735">Signal-anchor</keyword>
<evidence type="ECO:0000256" key="3">
    <source>
        <dbReference type="ARBA" id="ARBA00022676"/>
    </source>
</evidence>
<evidence type="ECO:0000313" key="13">
    <source>
        <dbReference type="Proteomes" id="UP001190700"/>
    </source>
</evidence>
<comment type="subcellular location">
    <subcellularLocation>
        <location evidence="1">Golgi apparatus membrane</location>
        <topology evidence="1">Single-pass type II membrane protein</topology>
    </subcellularLocation>
</comment>
<dbReference type="GO" id="GO:0008373">
    <property type="term" value="F:sialyltransferase activity"/>
    <property type="evidence" value="ECO:0007669"/>
    <property type="project" value="InterPro"/>
</dbReference>
<evidence type="ECO:0000256" key="5">
    <source>
        <dbReference type="ARBA" id="ARBA00022692"/>
    </source>
</evidence>
<keyword evidence="10" id="KW-0325">Glycoprotein</keyword>
<keyword evidence="8" id="KW-0333">Golgi apparatus</keyword>
<organism evidence="12 13">
    <name type="scientific">Cymbomonas tetramitiformis</name>
    <dbReference type="NCBI Taxonomy" id="36881"/>
    <lineage>
        <taxon>Eukaryota</taxon>
        <taxon>Viridiplantae</taxon>
        <taxon>Chlorophyta</taxon>
        <taxon>Pyramimonadophyceae</taxon>
        <taxon>Pyramimonadales</taxon>
        <taxon>Pyramimonadaceae</taxon>
        <taxon>Cymbomonas</taxon>
    </lineage>
</organism>
<comment type="similarity">
    <text evidence="2">Belongs to the glycosyltransferase 29 family.</text>
</comment>
<keyword evidence="5 11" id="KW-0812">Transmembrane</keyword>
<evidence type="ECO:0000256" key="9">
    <source>
        <dbReference type="ARBA" id="ARBA00023136"/>
    </source>
</evidence>
<dbReference type="EMBL" id="LGRX02013076">
    <property type="protein sequence ID" value="KAK3266452.1"/>
    <property type="molecule type" value="Genomic_DNA"/>
</dbReference>
<dbReference type="GO" id="GO:0000139">
    <property type="term" value="C:Golgi membrane"/>
    <property type="evidence" value="ECO:0007669"/>
    <property type="project" value="UniProtKB-SubCell"/>
</dbReference>
<dbReference type="InterPro" id="IPR001675">
    <property type="entry name" value="Glyco_trans_29"/>
</dbReference>
<evidence type="ECO:0000256" key="6">
    <source>
        <dbReference type="ARBA" id="ARBA00022968"/>
    </source>
</evidence>
<gene>
    <name evidence="12" type="ORF">CYMTET_24924</name>
</gene>
<keyword evidence="3" id="KW-0328">Glycosyltransferase</keyword>
<evidence type="ECO:0000256" key="11">
    <source>
        <dbReference type="SAM" id="Phobius"/>
    </source>
</evidence>
<dbReference type="InterPro" id="IPR038578">
    <property type="entry name" value="GT29-like_sf"/>
</dbReference>
<accession>A0AAE0FUV4</accession>
<sequence length="175" mass="20430">MSTKGIPSSGYFAIVLALHMCHSVRIYGFYASNRHGARHHYFNTETPSNAARDDSEFNLVRSMVADLPDQLAFAEECLVECHNSREACESCFGGVSLEEMAARERWTEEQRQMNLKREEKWAETLKWDWGLDRKYEWNDQDGLVWIPKARQIANKLKEDRKDQRERERAKLASVT</sequence>
<evidence type="ECO:0000256" key="8">
    <source>
        <dbReference type="ARBA" id="ARBA00023034"/>
    </source>
</evidence>
<dbReference type="Pfam" id="PF00777">
    <property type="entry name" value="Glyco_transf_29"/>
    <property type="match status" value="1"/>
</dbReference>
<evidence type="ECO:0000313" key="12">
    <source>
        <dbReference type="EMBL" id="KAK3266452.1"/>
    </source>
</evidence>
<protein>
    <submittedName>
        <fullName evidence="12">Uncharacterized protein</fullName>
    </submittedName>
</protein>
<keyword evidence="9 11" id="KW-0472">Membrane</keyword>
<keyword evidence="13" id="KW-1185">Reference proteome</keyword>
<dbReference type="Gene3D" id="3.90.1480.20">
    <property type="entry name" value="Glycosyl transferase family 29"/>
    <property type="match status" value="1"/>
</dbReference>
<feature type="transmembrane region" description="Helical" evidence="11">
    <location>
        <begin position="12"/>
        <end position="30"/>
    </location>
</feature>
<evidence type="ECO:0000256" key="7">
    <source>
        <dbReference type="ARBA" id="ARBA00022989"/>
    </source>
</evidence>
<proteinExistence type="inferred from homology"/>
<reference evidence="12 13" key="1">
    <citation type="journal article" date="2015" name="Genome Biol. Evol.">
        <title>Comparative Genomics of a Bacterivorous Green Alga Reveals Evolutionary Causalities and Consequences of Phago-Mixotrophic Mode of Nutrition.</title>
        <authorList>
            <person name="Burns J.A."/>
            <person name="Paasch A."/>
            <person name="Narechania A."/>
            <person name="Kim E."/>
        </authorList>
    </citation>
    <scope>NUCLEOTIDE SEQUENCE [LARGE SCALE GENOMIC DNA]</scope>
    <source>
        <strain evidence="12 13">PLY_AMNH</strain>
    </source>
</reference>
<comment type="caution">
    <text evidence="12">The sequence shown here is derived from an EMBL/GenBank/DDBJ whole genome shotgun (WGS) entry which is preliminary data.</text>
</comment>
<evidence type="ECO:0000256" key="10">
    <source>
        <dbReference type="ARBA" id="ARBA00023180"/>
    </source>
</evidence>
<evidence type="ECO:0000256" key="4">
    <source>
        <dbReference type="ARBA" id="ARBA00022679"/>
    </source>
</evidence>
<name>A0AAE0FUV4_9CHLO</name>
<dbReference type="AlphaFoldDB" id="A0AAE0FUV4"/>
<evidence type="ECO:0000256" key="1">
    <source>
        <dbReference type="ARBA" id="ARBA00004323"/>
    </source>
</evidence>
<dbReference type="Proteomes" id="UP001190700">
    <property type="component" value="Unassembled WGS sequence"/>
</dbReference>